<gene>
    <name evidence="6" type="ORF">Esi_0143_0068</name>
</gene>
<keyword evidence="2 5" id="KW-0813">Transport</keyword>
<evidence type="ECO:0000256" key="5">
    <source>
        <dbReference type="PIRNR" id="PIRNR015945"/>
    </source>
</evidence>
<keyword evidence="7" id="KW-1185">Reference proteome</keyword>
<dbReference type="AlphaFoldDB" id="D7FKE2"/>
<dbReference type="SUPFAM" id="SSF159468">
    <property type="entry name" value="AtpF-like"/>
    <property type="match status" value="1"/>
</dbReference>
<dbReference type="EMBL" id="FN649728">
    <property type="protein sequence ID" value="CBJ29345.1"/>
    <property type="molecule type" value="Genomic_DNA"/>
</dbReference>
<dbReference type="eggNOG" id="KOG3432">
    <property type="taxonomic scope" value="Eukaryota"/>
</dbReference>
<sequence length="117" mass="12901">MDESGKLIAIIGDEDTVTGFLLAGVGHRTVNTTNFLVVKNDTTVSQIEDAFNRLTARDDIAIVLINQHVANEIRHLLGSYSKTIPTVLEIPSKDVPYDPEQDYIMQRINMMLGAGQS</sequence>
<dbReference type="Pfam" id="PF01990">
    <property type="entry name" value="ATP-synt_F"/>
    <property type="match status" value="1"/>
</dbReference>
<name>D7FKE2_ECTSI</name>
<dbReference type="GO" id="GO:0033180">
    <property type="term" value="C:proton-transporting V-type ATPase, V1 domain"/>
    <property type="evidence" value="ECO:0007669"/>
    <property type="project" value="InterPro"/>
</dbReference>
<dbReference type="PANTHER" id="PTHR13861:SF2">
    <property type="entry name" value="V-TYPE PROTON ATPASE SUBUNIT F"/>
    <property type="match status" value="1"/>
</dbReference>
<dbReference type="Gene3D" id="3.40.50.10580">
    <property type="entry name" value="ATPase, V1 complex, subunit F"/>
    <property type="match status" value="1"/>
</dbReference>
<reference evidence="6 7" key="1">
    <citation type="journal article" date="2010" name="Nature">
        <title>The Ectocarpus genome and the independent evolution of multicellularity in brown algae.</title>
        <authorList>
            <person name="Cock J.M."/>
            <person name="Sterck L."/>
            <person name="Rouze P."/>
            <person name="Scornet D."/>
            <person name="Allen A.E."/>
            <person name="Amoutzias G."/>
            <person name="Anthouard V."/>
            <person name="Artiguenave F."/>
            <person name="Aury J.M."/>
            <person name="Badger J.H."/>
            <person name="Beszteri B."/>
            <person name="Billiau K."/>
            <person name="Bonnet E."/>
            <person name="Bothwell J.H."/>
            <person name="Bowler C."/>
            <person name="Boyen C."/>
            <person name="Brownlee C."/>
            <person name="Carrano C.J."/>
            <person name="Charrier B."/>
            <person name="Cho G.Y."/>
            <person name="Coelho S.M."/>
            <person name="Collen J."/>
            <person name="Corre E."/>
            <person name="Da Silva C."/>
            <person name="Delage L."/>
            <person name="Delaroque N."/>
            <person name="Dittami S.M."/>
            <person name="Doulbeau S."/>
            <person name="Elias M."/>
            <person name="Farnham G."/>
            <person name="Gachon C.M."/>
            <person name="Gschloessl B."/>
            <person name="Heesch S."/>
            <person name="Jabbari K."/>
            <person name="Jubin C."/>
            <person name="Kawai H."/>
            <person name="Kimura K."/>
            <person name="Kloareg B."/>
            <person name="Kupper F.C."/>
            <person name="Lang D."/>
            <person name="Le Bail A."/>
            <person name="Leblanc C."/>
            <person name="Lerouge P."/>
            <person name="Lohr M."/>
            <person name="Lopez P.J."/>
            <person name="Martens C."/>
            <person name="Maumus F."/>
            <person name="Michel G."/>
            <person name="Miranda-Saavedra D."/>
            <person name="Morales J."/>
            <person name="Moreau H."/>
            <person name="Motomura T."/>
            <person name="Nagasato C."/>
            <person name="Napoli C.A."/>
            <person name="Nelson D.R."/>
            <person name="Nyvall-Collen P."/>
            <person name="Peters A.F."/>
            <person name="Pommier C."/>
            <person name="Potin P."/>
            <person name="Poulain J."/>
            <person name="Quesneville H."/>
            <person name="Read B."/>
            <person name="Rensing S.A."/>
            <person name="Ritter A."/>
            <person name="Rousvoal S."/>
            <person name="Samanta M."/>
            <person name="Samson G."/>
            <person name="Schroeder D.C."/>
            <person name="Segurens B."/>
            <person name="Strittmatter M."/>
            <person name="Tonon T."/>
            <person name="Tregear J.W."/>
            <person name="Valentin K."/>
            <person name="von Dassow P."/>
            <person name="Yamagishi T."/>
            <person name="Van de Peer Y."/>
            <person name="Wincker P."/>
        </authorList>
    </citation>
    <scope>NUCLEOTIDE SEQUENCE [LARGE SCALE GENOMIC DNA]</scope>
    <source>
        <strain evidence="7">Ec32 / CCAP1310/4</strain>
    </source>
</reference>
<dbReference type="STRING" id="2880.D7FKE2"/>
<evidence type="ECO:0000256" key="3">
    <source>
        <dbReference type="ARBA" id="ARBA00022781"/>
    </source>
</evidence>
<dbReference type="InterPro" id="IPR036906">
    <property type="entry name" value="ATPase_V1_fsu_sf"/>
</dbReference>
<keyword evidence="4 5" id="KW-0406">Ion transport</keyword>
<dbReference type="OrthoDB" id="10261947at2759"/>
<evidence type="ECO:0000256" key="1">
    <source>
        <dbReference type="ARBA" id="ARBA00010148"/>
    </source>
</evidence>
<dbReference type="Proteomes" id="UP000002630">
    <property type="component" value="Linkage Group LG03"/>
</dbReference>
<dbReference type="EMBL" id="FN648021">
    <property type="protein sequence ID" value="CBJ29345.1"/>
    <property type="molecule type" value="Genomic_DNA"/>
</dbReference>
<protein>
    <recommendedName>
        <fullName evidence="5">V-type proton ATPase subunit F</fullName>
    </recommendedName>
</protein>
<comment type="subunit">
    <text evidence="5">V-ATPase is a heteromultimeric enzyme made up of two complexes: the ATP-hydrolytic V1 complex and the proton translocation V0 complex.</text>
</comment>
<evidence type="ECO:0000313" key="7">
    <source>
        <dbReference type="Proteomes" id="UP000002630"/>
    </source>
</evidence>
<dbReference type="PANTHER" id="PTHR13861">
    <property type="entry name" value="VACUOLAR ATP SYNTHASE SUBUNIT F"/>
    <property type="match status" value="1"/>
</dbReference>
<dbReference type="GO" id="GO:0046961">
    <property type="term" value="F:proton-transporting ATPase activity, rotational mechanism"/>
    <property type="evidence" value="ECO:0007669"/>
    <property type="project" value="InterPro"/>
</dbReference>
<evidence type="ECO:0000256" key="4">
    <source>
        <dbReference type="ARBA" id="ARBA00023065"/>
    </source>
</evidence>
<dbReference type="NCBIfam" id="TIGR01101">
    <property type="entry name" value="V_ATP_synt_F"/>
    <property type="match status" value="1"/>
</dbReference>
<evidence type="ECO:0000256" key="2">
    <source>
        <dbReference type="ARBA" id="ARBA00022448"/>
    </source>
</evidence>
<keyword evidence="3 5" id="KW-0375">Hydrogen ion transport</keyword>
<comment type="function">
    <text evidence="5">Subunit of the V1 complex of vacuolar(H+)-ATPase (V-ATPase), a multisubunit enzyme composed of a peripheral complex (V1) that hydrolyzes ATP and a membrane integral complex (V0) that translocates protons. V-ATPase is responsible for acidifying and maintaining the pH of intracellular compartments.</text>
</comment>
<dbReference type="FunFam" id="3.40.50.10580:FF:000004">
    <property type="entry name" value="V-type proton ATPase subunit F"/>
    <property type="match status" value="1"/>
</dbReference>
<dbReference type="PIRSF" id="PIRSF015945">
    <property type="entry name" value="ATPase_V1_F_euk"/>
    <property type="match status" value="1"/>
</dbReference>
<dbReference type="OMA" id="IIICQHI"/>
<dbReference type="InterPro" id="IPR005772">
    <property type="entry name" value="ATPase_V1-cplx_fsu_euk"/>
</dbReference>
<dbReference type="InParanoid" id="D7FKE2"/>
<accession>D7FKE2</accession>
<organism evidence="6 7">
    <name type="scientific">Ectocarpus siliculosus</name>
    <name type="common">Brown alga</name>
    <name type="synonym">Conferva siliculosa</name>
    <dbReference type="NCBI Taxonomy" id="2880"/>
    <lineage>
        <taxon>Eukaryota</taxon>
        <taxon>Sar</taxon>
        <taxon>Stramenopiles</taxon>
        <taxon>Ochrophyta</taxon>
        <taxon>PX clade</taxon>
        <taxon>Phaeophyceae</taxon>
        <taxon>Ectocarpales</taxon>
        <taxon>Ectocarpaceae</taxon>
        <taxon>Ectocarpus</taxon>
    </lineage>
</organism>
<comment type="similarity">
    <text evidence="1 5">Belongs to the V-ATPase F subunit family.</text>
</comment>
<dbReference type="InterPro" id="IPR008218">
    <property type="entry name" value="ATPase_V1-cplx_f_g_su"/>
</dbReference>
<proteinExistence type="inferred from homology"/>
<evidence type="ECO:0000313" key="6">
    <source>
        <dbReference type="EMBL" id="CBJ29345.1"/>
    </source>
</evidence>
<dbReference type="FunCoup" id="D7FKE2">
    <property type="interactions" value="368"/>
</dbReference>